<name>A0A3M2S692_9HYPO</name>
<accession>A0A3M2S692</accession>
<evidence type="ECO:0000313" key="1">
    <source>
        <dbReference type="EMBL" id="RMJ13060.1"/>
    </source>
</evidence>
<proteinExistence type="predicted"/>
<evidence type="ECO:0008006" key="3">
    <source>
        <dbReference type="Google" id="ProtNLM"/>
    </source>
</evidence>
<evidence type="ECO:0000313" key="2">
    <source>
        <dbReference type="Proteomes" id="UP000277212"/>
    </source>
</evidence>
<comment type="caution">
    <text evidence="1">The sequence shown here is derived from an EMBL/GenBank/DDBJ whole genome shotgun (WGS) entry which is preliminary data.</text>
</comment>
<dbReference type="Proteomes" id="UP000277212">
    <property type="component" value="Unassembled WGS sequence"/>
</dbReference>
<dbReference type="OrthoDB" id="3637487at2759"/>
<dbReference type="AlphaFoldDB" id="A0A3M2S692"/>
<dbReference type="STRING" id="2010991.A0A3M2S692"/>
<gene>
    <name evidence="1" type="ORF">CDV36_007287</name>
</gene>
<organism evidence="1 2">
    <name type="scientific">Fusarium kuroshium</name>
    <dbReference type="NCBI Taxonomy" id="2010991"/>
    <lineage>
        <taxon>Eukaryota</taxon>
        <taxon>Fungi</taxon>
        <taxon>Dikarya</taxon>
        <taxon>Ascomycota</taxon>
        <taxon>Pezizomycotina</taxon>
        <taxon>Sordariomycetes</taxon>
        <taxon>Hypocreomycetidae</taxon>
        <taxon>Hypocreales</taxon>
        <taxon>Nectriaceae</taxon>
        <taxon>Fusarium</taxon>
        <taxon>Fusarium solani species complex</taxon>
    </lineage>
</organism>
<reference evidence="1 2" key="1">
    <citation type="submission" date="2017-06" db="EMBL/GenBank/DDBJ databases">
        <title>Comparative genomic analysis of Ambrosia Fusariam Clade fungi.</title>
        <authorList>
            <person name="Stajich J.E."/>
            <person name="Carrillo J."/>
            <person name="Kijimoto T."/>
            <person name="Eskalen A."/>
            <person name="O'Donnell K."/>
            <person name="Kasson M."/>
        </authorList>
    </citation>
    <scope>NUCLEOTIDE SEQUENCE [LARGE SCALE GENOMIC DNA]</scope>
    <source>
        <strain evidence="1">UCR3666</strain>
    </source>
</reference>
<keyword evidence="2" id="KW-1185">Reference proteome</keyword>
<dbReference type="EMBL" id="NKUJ01000118">
    <property type="protein sequence ID" value="RMJ13060.1"/>
    <property type="molecule type" value="Genomic_DNA"/>
</dbReference>
<sequence length="326" mass="36791">MNLLQFPTEVLLLILRLLGAAFFRDDIRRLMVSKLWYELARPILLEDLVFSEQSLQKFLNVDISSLVHQHTRTVNFALDGVQDDRAAATASRHKQQHILAQWVANVGEDLISLASILQDCRDLRSVELKPGPKWRVNWVMSRTWFLPNALISLLNVGHLTCLEFDTISTGIGGPSRGTGGPSYRETSHLCDNINVLLPTLRRLRCRMRKICPRVLIPPGDDTLSNLEEVIINLNLNDPTRRTPLQHSHRCGIFESGSPMRWITDMEAGAKELVNRMTTPRVVRILSCPRSGDEMESFDAIAGRRMKLATGAAWDADGEEVFGDDDE</sequence>
<protein>
    <recommendedName>
        <fullName evidence="3">F-box domain-containing protein</fullName>
    </recommendedName>
</protein>